<dbReference type="GeneID" id="140037615"/>
<evidence type="ECO:0000313" key="14">
    <source>
        <dbReference type="RefSeq" id="XP_071938283.1"/>
    </source>
</evidence>
<dbReference type="InterPro" id="IPR036388">
    <property type="entry name" value="WH-like_DNA-bd_sf"/>
</dbReference>
<feature type="compositionally biased region" description="Polar residues" evidence="7">
    <location>
        <begin position="1157"/>
        <end position="1172"/>
    </location>
</feature>
<evidence type="ECO:0000259" key="12">
    <source>
        <dbReference type="Pfam" id="PF25019"/>
    </source>
</evidence>
<feature type="domain" description="R13L1/DRL21-like LRR repeat region" evidence="12">
    <location>
        <begin position="985"/>
        <end position="1043"/>
    </location>
</feature>
<proteinExistence type="inferred from homology"/>
<reference evidence="14" key="1">
    <citation type="submission" date="2025-08" db="UniProtKB">
        <authorList>
            <consortium name="RefSeq"/>
        </authorList>
    </citation>
    <scope>IDENTIFICATION</scope>
    <source>
        <tissue evidence="14">Leaves</tissue>
    </source>
</reference>
<feature type="region of interest" description="Disordered" evidence="7">
    <location>
        <begin position="1088"/>
        <end position="1308"/>
    </location>
</feature>
<dbReference type="PANTHER" id="PTHR36766">
    <property type="entry name" value="PLANT BROAD-SPECTRUM MILDEW RESISTANCE PROTEIN RPW8"/>
    <property type="match status" value="1"/>
</dbReference>
<feature type="domain" description="NB-ARC" evidence="8">
    <location>
        <begin position="182"/>
        <end position="340"/>
    </location>
</feature>
<feature type="domain" description="Disease resistance R13L4/SHOC-2-like LRR" evidence="11">
    <location>
        <begin position="523"/>
        <end position="636"/>
    </location>
</feature>
<evidence type="ECO:0000256" key="6">
    <source>
        <dbReference type="ARBA" id="ARBA00022840"/>
    </source>
</evidence>
<dbReference type="SUPFAM" id="SSF52540">
    <property type="entry name" value="P-loop containing nucleoside triphosphate hydrolases"/>
    <property type="match status" value="1"/>
</dbReference>
<feature type="compositionally biased region" description="Low complexity" evidence="7">
    <location>
        <begin position="1089"/>
        <end position="1099"/>
    </location>
</feature>
<accession>A0ABM4X2M1</accession>
<evidence type="ECO:0000256" key="3">
    <source>
        <dbReference type="ARBA" id="ARBA00022737"/>
    </source>
</evidence>
<evidence type="ECO:0000313" key="13">
    <source>
        <dbReference type="Proteomes" id="UP001652660"/>
    </source>
</evidence>
<dbReference type="Pfam" id="PF23598">
    <property type="entry name" value="LRR_14"/>
    <property type="match status" value="1"/>
</dbReference>
<dbReference type="InterPro" id="IPR032675">
    <property type="entry name" value="LRR_dom_sf"/>
</dbReference>
<name>A0ABM4X2M1_COFAR</name>
<keyword evidence="13" id="KW-1185">Reference proteome</keyword>
<evidence type="ECO:0000259" key="9">
    <source>
        <dbReference type="Pfam" id="PF18052"/>
    </source>
</evidence>
<feature type="compositionally biased region" description="Polar residues" evidence="7">
    <location>
        <begin position="1281"/>
        <end position="1293"/>
    </location>
</feature>
<feature type="compositionally biased region" description="Basic and acidic residues" evidence="7">
    <location>
        <begin position="1210"/>
        <end position="1224"/>
    </location>
</feature>
<evidence type="ECO:0000256" key="4">
    <source>
        <dbReference type="ARBA" id="ARBA00022741"/>
    </source>
</evidence>
<dbReference type="SUPFAM" id="SSF52047">
    <property type="entry name" value="RNI-like"/>
    <property type="match status" value="1"/>
</dbReference>
<dbReference type="PRINTS" id="PR00364">
    <property type="entry name" value="DISEASERSIST"/>
</dbReference>
<dbReference type="RefSeq" id="XP_071938283.1">
    <property type="nucleotide sequence ID" value="XM_072082182.1"/>
</dbReference>
<keyword evidence="6" id="KW-0067">ATP-binding</keyword>
<dbReference type="InterPro" id="IPR056789">
    <property type="entry name" value="LRR_R13L1-DRL21"/>
</dbReference>
<evidence type="ECO:0000256" key="5">
    <source>
        <dbReference type="ARBA" id="ARBA00022821"/>
    </source>
</evidence>
<dbReference type="Pfam" id="PF18052">
    <property type="entry name" value="Rx_N"/>
    <property type="match status" value="1"/>
</dbReference>
<dbReference type="Pfam" id="PF25019">
    <property type="entry name" value="LRR_R13L1-DRL21"/>
    <property type="match status" value="2"/>
</dbReference>
<dbReference type="InterPro" id="IPR055414">
    <property type="entry name" value="LRR_R13L4/SHOC2-like"/>
</dbReference>
<evidence type="ECO:0000256" key="2">
    <source>
        <dbReference type="ARBA" id="ARBA00022614"/>
    </source>
</evidence>
<dbReference type="Gene3D" id="1.10.10.10">
    <property type="entry name" value="Winged helix-like DNA-binding domain superfamily/Winged helix DNA-binding domain"/>
    <property type="match status" value="1"/>
</dbReference>
<dbReference type="Gene3D" id="1.10.8.430">
    <property type="entry name" value="Helical domain of apoptotic protease-activating factors"/>
    <property type="match status" value="1"/>
</dbReference>
<organism evidence="13 14">
    <name type="scientific">Coffea arabica</name>
    <name type="common">Arabian coffee</name>
    <dbReference type="NCBI Taxonomy" id="13443"/>
    <lineage>
        <taxon>Eukaryota</taxon>
        <taxon>Viridiplantae</taxon>
        <taxon>Streptophyta</taxon>
        <taxon>Embryophyta</taxon>
        <taxon>Tracheophyta</taxon>
        <taxon>Spermatophyta</taxon>
        <taxon>Magnoliopsida</taxon>
        <taxon>eudicotyledons</taxon>
        <taxon>Gunneridae</taxon>
        <taxon>Pentapetalae</taxon>
        <taxon>asterids</taxon>
        <taxon>lamiids</taxon>
        <taxon>Gentianales</taxon>
        <taxon>Rubiaceae</taxon>
        <taxon>Ixoroideae</taxon>
        <taxon>Gardenieae complex</taxon>
        <taxon>Bertiereae - Coffeeae clade</taxon>
        <taxon>Coffeeae</taxon>
        <taxon>Coffea</taxon>
    </lineage>
</organism>
<dbReference type="Proteomes" id="UP001652660">
    <property type="component" value="Chromosome 3c"/>
</dbReference>
<evidence type="ECO:0000259" key="11">
    <source>
        <dbReference type="Pfam" id="PF23598"/>
    </source>
</evidence>
<dbReference type="InterPro" id="IPR042197">
    <property type="entry name" value="Apaf_helical"/>
</dbReference>
<feature type="compositionally biased region" description="Basic and acidic residues" evidence="7">
    <location>
        <begin position="1100"/>
        <end position="1117"/>
    </location>
</feature>
<feature type="domain" description="R13L1/DRL21-like LRR repeat region" evidence="12">
    <location>
        <begin position="683"/>
        <end position="819"/>
    </location>
</feature>
<sequence>MAATEAEPYVGLVNVEGLLRKAESFTDGEFSGMAAKLGIEGHLDKLIRSLTTINHFIFDAETRINLSGVRSWLKEINLLFAPLDDLLDEFAYEARRPKVKLDKVGRFFSASNRNRKMSHRLKDVGSKYEGLARRASEINVANASGQHDHFRRRETDSFCARSEIMVGGADLLNLKEKILGAGNDPDLSFISIIGMAGIGKTTLAKVVYNDDDVMYHFDVKIWICVSKESNTFRILQHMLESLTHHPVDEMSIETVLLKLLERLKGKKYLLVLDDVWEQDYSMWDSFTKYLLKLGGSRGSKILVTTRLEQVADLFKPGSTYKVNFLPEEYCWKLFRQIVIEGSGRGMTQQQEEVGRTIVNSCGGLPLAVKAMASIARYRKIEDWDKLAINEAPGSEFVDDVLKLSYDNLPSISLKQCFLYCSIFPKGSLMEKDELIQLWTAQGLLNPPQGRNLSMEDLGAEYLGILVGTSILQDAELDEVDGKKFYKMHDLLHDLALSLSKYQCSIMEGEKVATDHFGVHLSVINCEVSVSEPSKNECKRLRTLRWVNSGVLGDLLAYATSLRVLIVDDWSLEELPASISKLKLLYYLDISKTKIQELPDTISTLYNLQILRLYDLIGLPKNFENLVNLRHLYIGPGHLYIEKPRDLDKLSALPSQAETVLNPSSLKACFKVHLHDNYPTENFKKLSDLPDLYSCLRIYRLENVSGYEKEKEEEKKAIKEELSRISKISTIESLRLHWNARRENCYDEGVLEDLPPHSDIKHLAIENYKGTAFPSWMQNTSEPPILHHLEKIELEDCSYCEQLPPLGHLPFLKVVKISGMVNVKSIGAEFYGLTDVDGQSSSSGSPLTARTVFPKLRELTLRELISLVEWSEPVTLSNHVCPLLEKFEVEQCPKLKRLPNVITSSHEHLRRLEVAWCDSLDCLPEGVVGLKSLEDLEARGLPSLSKLSIGHCRNLTSLTIGGISDVDNTQPLHLTEGSGELASLPEQLQYLSALKFFTISGYGGLESLPEWFSKLQFLQILKLEFCWKLMHLPEAEKMQQLKNLDELDICYCPLLEARCTKGSRPELHKISHIPRIMINFEEIKFRPLNKNKNTTNAQTQRNKEKDIEKSGNRERNEGEGEQQGRSAASSSSQLPDQSAGVGNEETLIKDSASPPKPSQQQEPTAIGSNSTDDVPSVESKDKGKGKAKLSAQTVVGGPPSRSRGIVINEGGFKEREGAGSDRTLYKADSASPPSPSLRQEKTGVASDSNDDVPVSANPSVESKGEDKSKSAGAGNERMLVQDSASLPNPPQLQEITAIGYDSNDDKPSIKSKDEVMAKLPTPTVVGAVSSDTYGIFNDENASKKVELSKVVVNEFSESSGAGNKRALVKGSKSPPSLPQKQEITAVGFNSDDDVPVLAKPYIESKDERTSRLPAVTTVNGVSSGTIGTEIEELASKEVELSKESVNEYFESSGAGNGSILVKASTSPTYPPPHQEITAFGSNSGHAVPVSTGPSVESKDEGKSKLPTLNVVGGVSSDTSCTAVEVKASKEVELSKELATEFSEIAGTGREKTLVKGNAPLISPPQQQVMDTMGSDSDDDARFLAKHFYQMKR</sequence>
<protein>
    <submittedName>
        <fullName evidence="14">Disease resistance protein RGA2-like isoform X1</fullName>
    </submittedName>
</protein>
<dbReference type="Pfam" id="PF23559">
    <property type="entry name" value="WHD_DRP"/>
    <property type="match status" value="1"/>
</dbReference>
<dbReference type="Gene3D" id="1.20.5.4130">
    <property type="match status" value="1"/>
</dbReference>
<keyword evidence="4" id="KW-0547">Nucleotide-binding</keyword>
<dbReference type="InterPro" id="IPR041118">
    <property type="entry name" value="Rx_N"/>
</dbReference>
<evidence type="ECO:0000259" key="8">
    <source>
        <dbReference type="Pfam" id="PF00931"/>
    </source>
</evidence>
<dbReference type="PANTHER" id="PTHR36766:SF30">
    <property type="entry name" value="TIR-NBS TYPE DISEASE RESISTANCE PROTEIN-RELATED"/>
    <property type="match status" value="1"/>
</dbReference>
<keyword evidence="5" id="KW-0611">Plant defense</keyword>
<dbReference type="Pfam" id="PF00931">
    <property type="entry name" value="NB-ARC"/>
    <property type="match status" value="1"/>
</dbReference>
<feature type="domain" description="Disease resistance protein winged helix" evidence="10">
    <location>
        <begin position="422"/>
        <end position="495"/>
    </location>
</feature>
<comment type="similarity">
    <text evidence="1">Belongs to the disease resistance NB-LRR family.</text>
</comment>
<dbReference type="Gene3D" id="3.40.50.300">
    <property type="entry name" value="P-loop containing nucleotide triphosphate hydrolases"/>
    <property type="match status" value="1"/>
</dbReference>
<keyword evidence="3" id="KW-0677">Repeat</keyword>
<feature type="region of interest" description="Disordered" evidence="7">
    <location>
        <begin position="1357"/>
        <end position="1378"/>
    </location>
</feature>
<feature type="compositionally biased region" description="Low complexity" evidence="7">
    <location>
        <begin position="1122"/>
        <end position="1131"/>
    </location>
</feature>
<dbReference type="Gene3D" id="3.80.10.10">
    <property type="entry name" value="Ribonuclease Inhibitor"/>
    <property type="match status" value="2"/>
</dbReference>
<evidence type="ECO:0000259" key="10">
    <source>
        <dbReference type="Pfam" id="PF23559"/>
    </source>
</evidence>
<feature type="region of interest" description="Disordered" evidence="7">
    <location>
        <begin position="1450"/>
        <end position="1509"/>
    </location>
</feature>
<dbReference type="InterPro" id="IPR058922">
    <property type="entry name" value="WHD_DRP"/>
</dbReference>
<evidence type="ECO:0000256" key="7">
    <source>
        <dbReference type="SAM" id="MobiDB-lite"/>
    </source>
</evidence>
<evidence type="ECO:0000256" key="1">
    <source>
        <dbReference type="ARBA" id="ARBA00008894"/>
    </source>
</evidence>
<gene>
    <name evidence="14" type="primary">LOC140037615</name>
</gene>
<feature type="domain" description="Disease resistance N-terminal" evidence="9">
    <location>
        <begin position="16"/>
        <end position="104"/>
    </location>
</feature>
<keyword evidence="2" id="KW-0433">Leucine-rich repeat</keyword>
<dbReference type="InterPro" id="IPR002182">
    <property type="entry name" value="NB-ARC"/>
</dbReference>
<dbReference type="SUPFAM" id="SSF52058">
    <property type="entry name" value="L domain-like"/>
    <property type="match status" value="1"/>
</dbReference>
<dbReference type="InterPro" id="IPR027417">
    <property type="entry name" value="P-loop_NTPase"/>
</dbReference>